<accession>E0I791</accession>
<gene>
    <name evidence="2" type="ORF">PaecuDRAFT_1515</name>
</gene>
<evidence type="ECO:0000313" key="3">
    <source>
        <dbReference type="Proteomes" id="UP000005387"/>
    </source>
</evidence>
<dbReference type="STRING" id="717606.PaecuDRAFT_1515"/>
<keyword evidence="1" id="KW-1133">Transmembrane helix</keyword>
<dbReference type="AlphaFoldDB" id="E0I791"/>
<proteinExistence type="predicted"/>
<evidence type="ECO:0000313" key="2">
    <source>
        <dbReference type="EMBL" id="EFM11907.1"/>
    </source>
</evidence>
<dbReference type="EMBL" id="AEDD01000003">
    <property type="protein sequence ID" value="EFM11907.1"/>
    <property type="molecule type" value="Genomic_DNA"/>
</dbReference>
<organism evidence="2 3">
    <name type="scientific">Paenibacillus curdlanolyticus YK9</name>
    <dbReference type="NCBI Taxonomy" id="717606"/>
    <lineage>
        <taxon>Bacteria</taxon>
        <taxon>Bacillati</taxon>
        <taxon>Bacillota</taxon>
        <taxon>Bacilli</taxon>
        <taxon>Bacillales</taxon>
        <taxon>Paenibacillaceae</taxon>
        <taxon>Paenibacillus</taxon>
    </lineage>
</organism>
<evidence type="ECO:0000256" key="1">
    <source>
        <dbReference type="SAM" id="Phobius"/>
    </source>
</evidence>
<dbReference type="SUPFAM" id="SSF54427">
    <property type="entry name" value="NTF2-like"/>
    <property type="match status" value="1"/>
</dbReference>
<keyword evidence="1" id="KW-0812">Transmembrane</keyword>
<dbReference type="InterPro" id="IPR032710">
    <property type="entry name" value="NTF2-like_dom_sf"/>
</dbReference>
<protein>
    <recommendedName>
        <fullName evidence="4">DUF4878 domain-containing protein</fullName>
    </recommendedName>
</protein>
<dbReference type="Proteomes" id="UP000005387">
    <property type="component" value="Unassembled WGS sequence"/>
</dbReference>
<keyword evidence="3" id="KW-1185">Reference proteome</keyword>
<reference evidence="2 3" key="1">
    <citation type="submission" date="2010-07" db="EMBL/GenBank/DDBJ databases">
        <title>The draft genome of Paenibacillus curdlanolyticus YK9.</title>
        <authorList>
            <consortium name="US DOE Joint Genome Institute (JGI-PGF)"/>
            <person name="Lucas S."/>
            <person name="Copeland A."/>
            <person name="Lapidus A."/>
            <person name="Cheng J.-F."/>
            <person name="Bruce D."/>
            <person name="Goodwin L."/>
            <person name="Pitluck S."/>
            <person name="Land M.L."/>
            <person name="Hauser L."/>
            <person name="Chang Y.-J."/>
            <person name="Jeffries C."/>
            <person name="Anderson I.J."/>
            <person name="Johnson E."/>
            <person name="Loganathan U."/>
            <person name="Mulhopadhyay B."/>
            <person name="Kyrpides N."/>
            <person name="Woyke T.J."/>
        </authorList>
    </citation>
    <scope>NUCLEOTIDE SEQUENCE [LARGE SCALE GENOMIC DNA]</scope>
    <source>
        <strain evidence="2 3">YK9</strain>
    </source>
</reference>
<sequence>MSSGWLQPCLGKLALWNGGERMWRRRRRQPWLRLIGSVAVVVFVGWLTVGGLRLVAPSGGGKEATEVVEQFYEREQSGDFGSSWELFHPVMQEHFTKDKYIQQRAHILMQDFQAKTFEFSVGSPKLVDGFRPTQASDPLHDVYKVTVTQTFHSLYGPFQLVQDCYAAEVDGKWTLLWQWEAK</sequence>
<name>E0I791_9BACL</name>
<evidence type="ECO:0008006" key="4">
    <source>
        <dbReference type="Google" id="ProtNLM"/>
    </source>
</evidence>
<feature type="transmembrane region" description="Helical" evidence="1">
    <location>
        <begin position="31"/>
        <end position="49"/>
    </location>
</feature>
<keyword evidence="1" id="KW-0472">Membrane</keyword>
<dbReference type="eggNOG" id="ENOG50315AK">
    <property type="taxonomic scope" value="Bacteria"/>
</dbReference>